<gene>
    <name evidence="3" type="ORF">PHYPA_021320</name>
</gene>
<dbReference type="EMBL" id="ABEU02000016">
    <property type="protein sequence ID" value="PNR38209.1"/>
    <property type="molecule type" value="Genomic_DNA"/>
</dbReference>
<name>A0A2K1J9L9_PHYPA</name>
<keyword evidence="2" id="KW-0812">Transmembrane</keyword>
<proteinExistence type="predicted"/>
<evidence type="ECO:0000313" key="3">
    <source>
        <dbReference type="EMBL" id="PNR38209.1"/>
    </source>
</evidence>
<keyword evidence="5" id="KW-1185">Reference proteome</keyword>
<evidence type="ECO:0000313" key="5">
    <source>
        <dbReference type="Proteomes" id="UP000006727"/>
    </source>
</evidence>
<evidence type="ECO:0000313" key="4">
    <source>
        <dbReference type="EnsemblPlants" id="Pp3c16_21651V3.1"/>
    </source>
</evidence>
<keyword evidence="2" id="KW-1133">Transmembrane helix</keyword>
<dbReference type="AlphaFoldDB" id="A0A2K1J9L9"/>
<sequence>MRSPYEVRDGQRPRQRQQASKQSSERASNSNGDDDGHESTHTHTHTHTAFIGELSTTLKDSKSLSVPEDPSSPRRTWTKTRRIWSRRTGSNTVDRVIPGRGQELSWGSAASTEGGYTHRCGSMGCELYYYGMGVGLGFLLDLSMVVNKTSTLTANNSSEWLATTSGLLSTTGNSVNFSGVKDYSNKNKKK</sequence>
<dbReference type="Proteomes" id="UP000006727">
    <property type="component" value="Chromosome 16"/>
</dbReference>
<feature type="transmembrane region" description="Helical" evidence="2">
    <location>
        <begin position="127"/>
        <end position="146"/>
    </location>
</feature>
<evidence type="ECO:0000256" key="2">
    <source>
        <dbReference type="SAM" id="Phobius"/>
    </source>
</evidence>
<dbReference type="InParanoid" id="A0A2K1J9L9"/>
<dbReference type="Gramene" id="Pp3c16_21651V3.1">
    <property type="protein sequence ID" value="Pp3c16_21651V3.1"/>
    <property type="gene ID" value="Pp3c16_21651"/>
</dbReference>
<dbReference type="EnsemblPlants" id="Pp3c16_21651V3.1">
    <property type="protein sequence ID" value="Pp3c16_21651V3.1"/>
    <property type="gene ID" value="Pp3c16_21651"/>
</dbReference>
<protein>
    <submittedName>
        <fullName evidence="3 4">Uncharacterized protein</fullName>
    </submittedName>
</protein>
<feature type="region of interest" description="Disordered" evidence="1">
    <location>
        <begin position="1"/>
        <end position="79"/>
    </location>
</feature>
<reference evidence="4" key="3">
    <citation type="submission" date="2020-12" db="UniProtKB">
        <authorList>
            <consortium name="EnsemblPlants"/>
        </authorList>
    </citation>
    <scope>IDENTIFICATION</scope>
</reference>
<keyword evidence="2" id="KW-0472">Membrane</keyword>
<feature type="compositionally biased region" description="Basic and acidic residues" evidence="1">
    <location>
        <begin position="1"/>
        <end position="12"/>
    </location>
</feature>
<reference evidence="3 5" key="1">
    <citation type="journal article" date="2008" name="Science">
        <title>The Physcomitrella genome reveals evolutionary insights into the conquest of land by plants.</title>
        <authorList>
            <person name="Rensing S."/>
            <person name="Lang D."/>
            <person name="Zimmer A."/>
            <person name="Terry A."/>
            <person name="Salamov A."/>
            <person name="Shapiro H."/>
            <person name="Nishiyama T."/>
            <person name="Perroud P.-F."/>
            <person name="Lindquist E."/>
            <person name="Kamisugi Y."/>
            <person name="Tanahashi T."/>
            <person name="Sakakibara K."/>
            <person name="Fujita T."/>
            <person name="Oishi K."/>
            <person name="Shin-I T."/>
            <person name="Kuroki Y."/>
            <person name="Toyoda A."/>
            <person name="Suzuki Y."/>
            <person name="Hashimoto A."/>
            <person name="Yamaguchi K."/>
            <person name="Sugano A."/>
            <person name="Kohara Y."/>
            <person name="Fujiyama A."/>
            <person name="Anterola A."/>
            <person name="Aoki S."/>
            <person name="Ashton N."/>
            <person name="Barbazuk W.B."/>
            <person name="Barker E."/>
            <person name="Bennetzen J."/>
            <person name="Bezanilla M."/>
            <person name="Blankenship R."/>
            <person name="Cho S.H."/>
            <person name="Dutcher S."/>
            <person name="Estelle M."/>
            <person name="Fawcett J.A."/>
            <person name="Gundlach H."/>
            <person name="Hanada K."/>
            <person name="Heyl A."/>
            <person name="Hicks K.A."/>
            <person name="Hugh J."/>
            <person name="Lohr M."/>
            <person name="Mayer K."/>
            <person name="Melkozernov A."/>
            <person name="Murata T."/>
            <person name="Nelson D."/>
            <person name="Pils B."/>
            <person name="Prigge M."/>
            <person name="Reiss B."/>
            <person name="Renner T."/>
            <person name="Rombauts S."/>
            <person name="Rushton P."/>
            <person name="Sanderfoot A."/>
            <person name="Schween G."/>
            <person name="Shiu S.-H."/>
            <person name="Stueber K."/>
            <person name="Theodoulou F.L."/>
            <person name="Tu H."/>
            <person name="Van de Peer Y."/>
            <person name="Verrier P.J."/>
            <person name="Waters E."/>
            <person name="Wood A."/>
            <person name="Yang L."/>
            <person name="Cove D."/>
            <person name="Cuming A."/>
            <person name="Hasebe M."/>
            <person name="Lucas S."/>
            <person name="Mishler D.B."/>
            <person name="Reski R."/>
            <person name="Grigoriev I."/>
            <person name="Quatrano R.S."/>
            <person name="Boore J.L."/>
        </authorList>
    </citation>
    <scope>NUCLEOTIDE SEQUENCE [LARGE SCALE GENOMIC DNA]</scope>
    <source>
        <strain evidence="4 5">cv. Gransden 2004</strain>
    </source>
</reference>
<evidence type="ECO:0000256" key="1">
    <source>
        <dbReference type="SAM" id="MobiDB-lite"/>
    </source>
</evidence>
<feature type="compositionally biased region" description="Polar residues" evidence="1">
    <location>
        <begin position="16"/>
        <end position="31"/>
    </location>
</feature>
<organism evidence="3">
    <name type="scientific">Physcomitrium patens</name>
    <name type="common">Spreading-leaved earth moss</name>
    <name type="synonym">Physcomitrella patens</name>
    <dbReference type="NCBI Taxonomy" id="3218"/>
    <lineage>
        <taxon>Eukaryota</taxon>
        <taxon>Viridiplantae</taxon>
        <taxon>Streptophyta</taxon>
        <taxon>Embryophyta</taxon>
        <taxon>Bryophyta</taxon>
        <taxon>Bryophytina</taxon>
        <taxon>Bryopsida</taxon>
        <taxon>Funariidae</taxon>
        <taxon>Funariales</taxon>
        <taxon>Funariaceae</taxon>
        <taxon>Physcomitrium</taxon>
    </lineage>
</organism>
<reference evidence="3 5" key="2">
    <citation type="journal article" date="2018" name="Plant J.">
        <title>The Physcomitrella patens chromosome-scale assembly reveals moss genome structure and evolution.</title>
        <authorList>
            <person name="Lang D."/>
            <person name="Ullrich K.K."/>
            <person name="Murat F."/>
            <person name="Fuchs J."/>
            <person name="Jenkins J."/>
            <person name="Haas F.B."/>
            <person name="Piednoel M."/>
            <person name="Gundlach H."/>
            <person name="Van Bel M."/>
            <person name="Meyberg R."/>
            <person name="Vives C."/>
            <person name="Morata J."/>
            <person name="Symeonidi A."/>
            <person name="Hiss M."/>
            <person name="Muchero W."/>
            <person name="Kamisugi Y."/>
            <person name="Saleh O."/>
            <person name="Blanc G."/>
            <person name="Decker E.L."/>
            <person name="van Gessel N."/>
            <person name="Grimwood J."/>
            <person name="Hayes R.D."/>
            <person name="Graham S.W."/>
            <person name="Gunter L.E."/>
            <person name="McDaniel S.F."/>
            <person name="Hoernstein S.N.W."/>
            <person name="Larsson A."/>
            <person name="Li F.W."/>
            <person name="Perroud P.F."/>
            <person name="Phillips J."/>
            <person name="Ranjan P."/>
            <person name="Rokshar D.S."/>
            <person name="Rothfels C.J."/>
            <person name="Schneider L."/>
            <person name="Shu S."/>
            <person name="Stevenson D.W."/>
            <person name="Thummler F."/>
            <person name="Tillich M."/>
            <person name="Villarreal Aguilar J.C."/>
            <person name="Widiez T."/>
            <person name="Wong G.K."/>
            <person name="Wymore A."/>
            <person name="Zhang Y."/>
            <person name="Zimmer A.D."/>
            <person name="Quatrano R.S."/>
            <person name="Mayer K.F.X."/>
            <person name="Goodstein D."/>
            <person name="Casacuberta J.M."/>
            <person name="Vandepoele K."/>
            <person name="Reski R."/>
            <person name="Cuming A.C."/>
            <person name="Tuskan G.A."/>
            <person name="Maumus F."/>
            <person name="Salse J."/>
            <person name="Schmutz J."/>
            <person name="Rensing S.A."/>
        </authorList>
    </citation>
    <scope>NUCLEOTIDE SEQUENCE [LARGE SCALE GENOMIC DNA]</scope>
    <source>
        <strain evidence="4 5">cv. Gransden 2004</strain>
    </source>
</reference>
<accession>A0A2K1J9L9</accession>